<gene>
    <name evidence="1" type="ORF">C8N24_4631</name>
</gene>
<comment type="caution">
    <text evidence="1">The sequence shown here is derived from an EMBL/GenBank/DDBJ whole genome shotgun (WGS) entry which is preliminary data.</text>
</comment>
<reference evidence="1 2" key="1">
    <citation type="submission" date="2018-10" db="EMBL/GenBank/DDBJ databases">
        <title>Genomic Encyclopedia of Archaeal and Bacterial Type Strains, Phase II (KMG-II): from individual species to whole genera.</title>
        <authorList>
            <person name="Goeker M."/>
        </authorList>
    </citation>
    <scope>NUCLEOTIDE SEQUENCE [LARGE SCALE GENOMIC DNA]</scope>
    <source>
        <strain evidence="1 2">DSM 14954</strain>
    </source>
</reference>
<evidence type="ECO:0000313" key="1">
    <source>
        <dbReference type="EMBL" id="RKQ86617.1"/>
    </source>
</evidence>
<dbReference type="AlphaFoldDB" id="A0A660KY46"/>
<dbReference type="Proteomes" id="UP000278962">
    <property type="component" value="Unassembled WGS sequence"/>
</dbReference>
<dbReference type="EMBL" id="RBIL01000002">
    <property type="protein sequence ID" value="RKQ86617.1"/>
    <property type="molecule type" value="Genomic_DNA"/>
</dbReference>
<sequence>MALPTTINLVSHFLVVYDRTAGELIRLEQFESASSAMQGRFRAEAEMRGRKDVEVVALSAASEEDLRRTHGRYFLGLDELASRIG</sequence>
<accession>A0A660KY46</accession>
<evidence type="ECO:0000313" key="2">
    <source>
        <dbReference type="Proteomes" id="UP000278962"/>
    </source>
</evidence>
<keyword evidence="2" id="KW-1185">Reference proteome</keyword>
<proteinExistence type="predicted"/>
<organism evidence="1 2">
    <name type="scientific">Solirubrobacter pauli</name>
    <dbReference type="NCBI Taxonomy" id="166793"/>
    <lineage>
        <taxon>Bacteria</taxon>
        <taxon>Bacillati</taxon>
        <taxon>Actinomycetota</taxon>
        <taxon>Thermoleophilia</taxon>
        <taxon>Solirubrobacterales</taxon>
        <taxon>Solirubrobacteraceae</taxon>
        <taxon>Solirubrobacter</taxon>
    </lineage>
</organism>
<protein>
    <submittedName>
        <fullName evidence="1">Uncharacterized protein</fullName>
    </submittedName>
</protein>
<name>A0A660KY46_9ACTN</name>